<accession>A0A1M6TH25</accession>
<dbReference type="InterPro" id="IPR013096">
    <property type="entry name" value="Cupin_2"/>
</dbReference>
<evidence type="ECO:0000313" key="3">
    <source>
        <dbReference type="EMBL" id="SHK56240.1"/>
    </source>
</evidence>
<comment type="caution">
    <text evidence="3">The sequence shown here is derived from an EMBL/GenBank/DDBJ whole genome shotgun (WGS) entry which is preliminary data.</text>
</comment>
<dbReference type="Pfam" id="PF07883">
    <property type="entry name" value="Cupin_2"/>
    <property type="match status" value="1"/>
</dbReference>
<dbReference type="PANTHER" id="PTHR36440:SF1">
    <property type="entry name" value="PUTATIVE (AFU_ORTHOLOGUE AFUA_8G07350)-RELATED"/>
    <property type="match status" value="1"/>
</dbReference>
<dbReference type="STRING" id="1055723.SAMN05216293_1375"/>
<keyword evidence="5" id="KW-1185">Reference proteome</keyword>
<gene>
    <name evidence="2" type="ORF">SAMN04487891_103214</name>
    <name evidence="3" type="ORF">SAMN05216293_1375</name>
</gene>
<organism evidence="3 4">
    <name type="scientific">Flagellimonas taeanensis</name>
    <dbReference type="NCBI Taxonomy" id="1005926"/>
    <lineage>
        <taxon>Bacteria</taxon>
        <taxon>Pseudomonadati</taxon>
        <taxon>Bacteroidota</taxon>
        <taxon>Flavobacteriia</taxon>
        <taxon>Flavobacteriales</taxon>
        <taxon>Flavobacteriaceae</taxon>
        <taxon>Flagellimonas</taxon>
    </lineage>
</organism>
<dbReference type="EMBL" id="FOKU01000003">
    <property type="protein sequence ID" value="SFB88240.1"/>
    <property type="molecule type" value="Genomic_DNA"/>
</dbReference>
<feature type="domain" description="Cupin type-2" evidence="1">
    <location>
        <begin position="36"/>
        <end position="105"/>
    </location>
</feature>
<dbReference type="PANTHER" id="PTHR36440">
    <property type="entry name" value="PUTATIVE (AFU_ORTHOLOGUE AFUA_8G07350)-RELATED"/>
    <property type="match status" value="1"/>
</dbReference>
<evidence type="ECO:0000313" key="2">
    <source>
        <dbReference type="EMBL" id="SFB88240.1"/>
    </source>
</evidence>
<reference evidence="3 4" key="1">
    <citation type="submission" date="2016-11" db="EMBL/GenBank/DDBJ databases">
        <authorList>
            <person name="Varghese N."/>
            <person name="Submissions S."/>
        </authorList>
    </citation>
    <scope>NUCLEOTIDE SEQUENCE [LARGE SCALE GENOMIC DNA]</scope>
    <source>
        <strain evidence="3 4">CGMCC 1.12174</strain>
        <strain evidence="2 5">DSM 26351</strain>
    </source>
</reference>
<protein>
    <submittedName>
        <fullName evidence="3">Cupin domain-containing protein</fullName>
    </submittedName>
</protein>
<dbReference type="AlphaFoldDB" id="A0A1M6TH25"/>
<dbReference type="Gene3D" id="2.60.120.10">
    <property type="entry name" value="Jelly Rolls"/>
    <property type="match status" value="1"/>
</dbReference>
<evidence type="ECO:0000313" key="4">
    <source>
        <dbReference type="Proteomes" id="UP000184031"/>
    </source>
</evidence>
<dbReference type="InterPro" id="IPR053146">
    <property type="entry name" value="QDO-like"/>
</dbReference>
<name>A0A1M6TH25_9FLAO</name>
<evidence type="ECO:0000259" key="1">
    <source>
        <dbReference type="Pfam" id="PF07883"/>
    </source>
</evidence>
<dbReference type="InterPro" id="IPR014710">
    <property type="entry name" value="RmlC-like_jellyroll"/>
</dbReference>
<dbReference type="SUPFAM" id="SSF51182">
    <property type="entry name" value="RmlC-like cupins"/>
    <property type="match status" value="1"/>
</dbReference>
<proteinExistence type="predicted"/>
<dbReference type="InterPro" id="IPR011051">
    <property type="entry name" value="RmlC_Cupin_sf"/>
</dbReference>
<evidence type="ECO:0000313" key="5">
    <source>
        <dbReference type="Proteomes" id="UP000198940"/>
    </source>
</evidence>
<dbReference type="Proteomes" id="UP000184031">
    <property type="component" value="Unassembled WGS sequence"/>
</dbReference>
<sequence>MFVRQKSHENEKQCFKMGFRAKGNPASNSGDYDMVVCETPAGAQGPPPHIHTQYKEAFLVIAGELEFFIDGKIQVCRAGESVDVPPGTLHTFSNKQNQPCTWVNIHSPKGFSSFFETFGVSETETDAVQKSVHPETIQKVLATAKNYDMLIPPPPQE</sequence>
<dbReference type="Proteomes" id="UP000198940">
    <property type="component" value="Unassembled WGS sequence"/>
</dbReference>
<dbReference type="EMBL" id="FRAT01000003">
    <property type="protein sequence ID" value="SHK56240.1"/>
    <property type="molecule type" value="Genomic_DNA"/>
</dbReference>